<evidence type="ECO:0000313" key="2">
    <source>
        <dbReference type="EMBL" id="KAF3595872.1"/>
    </source>
</evidence>
<gene>
    <name evidence="2" type="ORF">DY000_02022520</name>
</gene>
<accession>A0ABQ7EFT0</accession>
<feature type="compositionally biased region" description="Polar residues" evidence="1">
    <location>
        <begin position="1"/>
        <end position="11"/>
    </location>
</feature>
<dbReference type="Proteomes" id="UP000266723">
    <property type="component" value="Unassembled WGS sequence"/>
</dbReference>
<keyword evidence="3" id="KW-1185">Reference proteome</keyword>
<evidence type="ECO:0000313" key="3">
    <source>
        <dbReference type="Proteomes" id="UP000266723"/>
    </source>
</evidence>
<reference evidence="2 3" key="1">
    <citation type="journal article" date="2020" name="BMC Genomics">
        <title>Intraspecific diversification of the crop wild relative Brassica cretica Lam. using demographic model selection.</title>
        <authorList>
            <person name="Kioukis A."/>
            <person name="Michalopoulou V.A."/>
            <person name="Briers L."/>
            <person name="Pirintsos S."/>
            <person name="Studholme D.J."/>
            <person name="Pavlidis P."/>
            <person name="Sarris P.F."/>
        </authorList>
    </citation>
    <scope>NUCLEOTIDE SEQUENCE [LARGE SCALE GENOMIC DNA]</scope>
    <source>
        <strain evidence="3">cv. PFS-1207/04</strain>
    </source>
</reference>
<organism evidence="2 3">
    <name type="scientific">Brassica cretica</name>
    <name type="common">Mustard</name>
    <dbReference type="NCBI Taxonomy" id="69181"/>
    <lineage>
        <taxon>Eukaryota</taxon>
        <taxon>Viridiplantae</taxon>
        <taxon>Streptophyta</taxon>
        <taxon>Embryophyta</taxon>
        <taxon>Tracheophyta</taxon>
        <taxon>Spermatophyta</taxon>
        <taxon>Magnoliopsida</taxon>
        <taxon>eudicotyledons</taxon>
        <taxon>Gunneridae</taxon>
        <taxon>Pentapetalae</taxon>
        <taxon>rosids</taxon>
        <taxon>malvids</taxon>
        <taxon>Brassicales</taxon>
        <taxon>Brassicaceae</taxon>
        <taxon>Brassiceae</taxon>
        <taxon>Brassica</taxon>
    </lineage>
</organism>
<name>A0ABQ7EFT0_BRACR</name>
<comment type="caution">
    <text evidence="2">The sequence shown here is derived from an EMBL/GenBank/DDBJ whole genome shotgun (WGS) entry which is preliminary data.</text>
</comment>
<proteinExistence type="predicted"/>
<sequence>MSQSLNWQSEISSSNDNGGGEDSGAAEGVGLRTGEIPATSFAGVMWRNMKDGSILHCWKLET</sequence>
<protein>
    <submittedName>
        <fullName evidence="2">Uncharacterized protein</fullName>
    </submittedName>
</protein>
<evidence type="ECO:0000256" key="1">
    <source>
        <dbReference type="SAM" id="MobiDB-lite"/>
    </source>
</evidence>
<dbReference type="EMBL" id="QGKV02000299">
    <property type="protein sequence ID" value="KAF3595872.1"/>
    <property type="molecule type" value="Genomic_DNA"/>
</dbReference>
<feature type="region of interest" description="Disordered" evidence="1">
    <location>
        <begin position="1"/>
        <end position="31"/>
    </location>
</feature>